<evidence type="ECO:0000313" key="4">
    <source>
        <dbReference type="EMBL" id="KAF0980921.1"/>
    </source>
</evidence>
<feature type="compositionally biased region" description="Pro residues" evidence="1">
    <location>
        <begin position="789"/>
        <end position="822"/>
    </location>
</feature>
<feature type="compositionally biased region" description="Polar residues" evidence="1">
    <location>
        <begin position="11"/>
        <end position="23"/>
    </location>
</feature>
<dbReference type="PANTHER" id="PTHR45691">
    <property type="entry name" value="PROTEIN DIAPHANOUS"/>
    <property type="match status" value="1"/>
</dbReference>
<dbReference type="SMART" id="SM00498">
    <property type="entry name" value="FH2"/>
    <property type="match status" value="1"/>
</dbReference>
<feature type="region of interest" description="Disordered" evidence="1">
    <location>
        <begin position="1303"/>
        <end position="1325"/>
    </location>
</feature>
<name>A0A6A5C1N6_NAEFO</name>
<feature type="compositionally biased region" description="Basic and acidic residues" evidence="1">
    <location>
        <begin position="720"/>
        <end position="733"/>
    </location>
</feature>
<dbReference type="Proteomes" id="UP000444721">
    <property type="component" value="Unassembled WGS sequence"/>
</dbReference>
<evidence type="ECO:0008006" key="6">
    <source>
        <dbReference type="Google" id="ProtNLM"/>
    </source>
</evidence>
<dbReference type="GO" id="GO:0030041">
    <property type="term" value="P:actin filament polymerization"/>
    <property type="evidence" value="ECO:0007669"/>
    <property type="project" value="TreeGrafter"/>
</dbReference>
<sequence>MFGSKRKESSSKSAPSLTPQQQLSIQSGASNSNVSSPLSSSPQVSSSGSGGAAATASMFSLPLNGGLVGQQQQQQQHLPTAQQSIAALQKEQQDRLQHMLSSMGEDEVNQEFADMLLEMGVPENIRRKQLTTKNVQEKLRRLYHFKYHSTNNNEEQQQDQDTPSILLSAWEKHDYDIMRLARIRELLLDKPIRWVNQFIMQGGIKQLIHCLNSTNILSRKGERDELMDMENVTAVENEPESADAYSDAGGEYGTSHLISNMSHSNLSSYNNQDQTSTPTNLVDQDSPQPSTNQVATVEDLEKQSLCIEALKALLNTNVGIEEFLAEKDAMKNLVLILDTPNIDAACDILQILTVLASWASHGFSLVVSALSHYRLVKREKARFYDIINRMKTTKNLKYSFFALLLFTTLLEKSPDEGTKSLFKKEFRNLKVGEATAELKKEVLERSIESMNDPEAQQLLYDLNIQIELFDEDVSICQPEFLENDLSDSVNVVKLLKQKLSSAEDETLRNMLHELLTEMIIYNSISIDKSQTEQQVAENWSKIRKLVDQGLAPKRAEENSKITTEKEKQLSDRVKTQQFQINNLQSERDSLLQEYEQKIEQAIKRMEEYEKKISGFEEEKAQYLKEIEEKISTVKNELSTVEKERDSKQETLKSIKNELVKINEEIETIKNEVFSRKTNNEQFQNAKKILDDKKKHYSQEEERVEKLIASTQQKIEKLKKQEKQLTEERDELKKNPPTMEDPTLASTTTTTHTNIPPPPPGMGNVPPPPPGMGGNIPPPPPGMGGQDAFVPPPIGFGNVPPPPPGMGGVPPPPGMDGVPPPPLGSDSGFVPPPPPGMGGSIPPPPPGMGGVPPPPGMGGVPPPPPGMGGGVPPPPGMGGVPPPPGGGIPIPPGMSGGVPMPPGFVPGVPGVPMMGRGKPADMLPSLPSKAPKETTRQVHFDAINKNNLSKTIFIKKNIAQETNEIIEMFDLDDITSAFSTQKKDTGDKSDQLPKEKKKEVKSLLDPKRSYAVSLQLGSIRGVSYEQLRKAIIEMDESVVTADNILTIKQIAPEQEECDTVMGYDGPMDELAEPDKFFRVMNGIPNLIGRLDSWSFKLRFPEMVSKIRPDIENMILGCKEARESEKFMEVLAVILTFGNFLNGQQKRKVSYGFKLKSLQKLADTKSGDGKTSLLQYIVDFIAEKKKHLMDFDTQLTHIQPATRVLVGSIDDDISELKKCHSQLVQQIEKARNNPFEGDMFIEKMEEFEKKVVGALEIIEEKFKAMKAEIDELAKAFDERSEDLQKEPDKFLALIDQFIQQFKQANEKNEQAKKAEEKKKKAEEEKLKKEAAKQQLKINAAKQKLDTLKNKSTLAEGRGAMDDKMQQLKSAAATRLGVTLKRGGVRGGGNDDLEGGGNVDSSSLNSALLGLRK</sequence>
<feature type="domain" description="FH2" evidence="3">
    <location>
        <begin position="924"/>
        <end position="1325"/>
    </location>
</feature>
<feature type="region of interest" description="Disordered" evidence="1">
    <location>
        <begin position="263"/>
        <end position="291"/>
    </location>
</feature>
<dbReference type="Gene3D" id="1.20.58.2220">
    <property type="entry name" value="Formin, FH2 domain"/>
    <property type="match status" value="1"/>
</dbReference>
<feature type="compositionally biased region" description="Basic and acidic residues" evidence="1">
    <location>
        <begin position="1"/>
        <end position="10"/>
    </location>
</feature>
<gene>
    <name evidence="4" type="ORF">FDP41_012709</name>
</gene>
<accession>A0A6A5C1N6</accession>
<feature type="compositionally biased region" description="Low complexity" evidence="1">
    <location>
        <begin position="24"/>
        <end position="54"/>
    </location>
</feature>
<feature type="region of interest" description="Disordered" evidence="1">
    <location>
        <begin position="1"/>
        <end position="54"/>
    </location>
</feature>
<dbReference type="InterPro" id="IPR010473">
    <property type="entry name" value="GTPase-bd"/>
</dbReference>
<dbReference type="SUPFAM" id="SSF101447">
    <property type="entry name" value="Formin homology 2 domain (FH2 domain)"/>
    <property type="match status" value="1"/>
</dbReference>
<dbReference type="Pfam" id="PF02181">
    <property type="entry name" value="FH2"/>
    <property type="match status" value="1"/>
</dbReference>
<dbReference type="InterPro" id="IPR014768">
    <property type="entry name" value="GBD/FH3_dom"/>
</dbReference>
<reference evidence="4 5" key="1">
    <citation type="journal article" date="2019" name="Sci. Rep.">
        <title>Nanopore sequencing improves the draft genome of the human pathogenic amoeba Naegleria fowleri.</title>
        <authorList>
            <person name="Liechti N."/>
            <person name="Schurch N."/>
            <person name="Bruggmann R."/>
            <person name="Wittwer M."/>
        </authorList>
    </citation>
    <scope>NUCLEOTIDE SEQUENCE [LARGE SCALE GENOMIC DNA]</scope>
    <source>
        <strain evidence="4 5">ATCC 30894</strain>
    </source>
</reference>
<dbReference type="OrthoDB" id="1104827at2759"/>
<dbReference type="VEuPathDB" id="AmoebaDB:NfTy_037340"/>
<feature type="compositionally biased region" description="Gly residues" evidence="1">
    <location>
        <begin position="1382"/>
        <end position="1395"/>
    </location>
</feature>
<dbReference type="GO" id="GO:0005884">
    <property type="term" value="C:actin filament"/>
    <property type="evidence" value="ECO:0007669"/>
    <property type="project" value="TreeGrafter"/>
</dbReference>
<feature type="compositionally biased region" description="Pro residues" evidence="1">
    <location>
        <begin position="754"/>
        <end position="781"/>
    </location>
</feature>
<dbReference type="SMART" id="SM01140">
    <property type="entry name" value="Drf_GBD"/>
    <property type="match status" value="1"/>
</dbReference>
<dbReference type="VEuPathDB" id="AmoebaDB:FDP41_012709"/>
<dbReference type="VEuPathDB" id="AmoebaDB:NF0038660"/>
<dbReference type="InterPro" id="IPR011989">
    <property type="entry name" value="ARM-like"/>
</dbReference>
<dbReference type="PANTHER" id="PTHR45691:SF6">
    <property type="entry name" value="PROTEIN DIAPHANOUS"/>
    <property type="match status" value="1"/>
</dbReference>
<dbReference type="Pfam" id="PF06371">
    <property type="entry name" value="Drf_GBD"/>
    <property type="match status" value="2"/>
</dbReference>
<feature type="region of interest" description="Disordered" evidence="1">
    <location>
        <begin position="979"/>
        <end position="999"/>
    </location>
</feature>
<keyword evidence="5" id="KW-1185">Reference proteome</keyword>
<feature type="domain" description="GBD/FH3" evidence="2">
    <location>
        <begin position="100"/>
        <end position="557"/>
    </location>
</feature>
<dbReference type="GeneID" id="68119924"/>
<feature type="compositionally biased region" description="Pro residues" evidence="1">
    <location>
        <begin position="829"/>
        <end position="891"/>
    </location>
</feature>
<evidence type="ECO:0000259" key="2">
    <source>
        <dbReference type="PROSITE" id="PS51232"/>
    </source>
</evidence>
<dbReference type="VEuPathDB" id="AmoebaDB:NfTy_037320"/>
<dbReference type="EMBL" id="VFQX01000016">
    <property type="protein sequence ID" value="KAF0980921.1"/>
    <property type="molecule type" value="Genomic_DNA"/>
</dbReference>
<organism evidence="4 5">
    <name type="scientific">Naegleria fowleri</name>
    <name type="common">Brain eating amoeba</name>
    <dbReference type="NCBI Taxonomy" id="5763"/>
    <lineage>
        <taxon>Eukaryota</taxon>
        <taxon>Discoba</taxon>
        <taxon>Heterolobosea</taxon>
        <taxon>Tetramitia</taxon>
        <taxon>Eutetramitia</taxon>
        <taxon>Vahlkampfiidae</taxon>
        <taxon>Naegleria</taxon>
    </lineage>
</organism>
<feature type="region of interest" description="Disordered" evidence="1">
    <location>
        <begin position="1378"/>
        <end position="1410"/>
    </location>
</feature>
<evidence type="ECO:0000313" key="5">
    <source>
        <dbReference type="Proteomes" id="UP000444721"/>
    </source>
</evidence>
<dbReference type="InterPro" id="IPR015425">
    <property type="entry name" value="FH2_Formin"/>
</dbReference>
<dbReference type="InterPro" id="IPR042201">
    <property type="entry name" value="FH2_Formin_sf"/>
</dbReference>
<dbReference type="InterPro" id="IPR016024">
    <property type="entry name" value="ARM-type_fold"/>
</dbReference>
<dbReference type="Gene3D" id="1.25.10.10">
    <property type="entry name" value="Leucine-rich Repeat Variant"/>
    <property type="match status" value="2"/>
</dbReference>
<dbReference type="OMA" id="PCFGMGL"/>
<dbReference type="GO" id="GO:0003779">
    <property type="term" value="F:actin binding"/>
    <property type="evidence" value="ECO:0007669"/>
    <property type="project" value="InterPro"/>
</dbReference>
<dbReference type="PROSITE" id="PS51232">
    <property type="entry name" value="GBD_FH3"/>
    <property type="match status" value="1"/>
</dbReference>
<protein>
    <recommendedName>
        <fullName evidence="6">FH2 domain-containing protein</fullName>
    </recommendedName>
</protein>
<feature type="compositionally biased region" description="Basic and acidic residues" evidence="1">
    <location>
        <begin position="980"/>
        <end position="999"/>
    </location>
</feature>
<proteinExistence type="predicted"/>
<evidence type="ECO:0000259" key="3">
    <source>
        <dbReference type="PROSITE" id="PS51444"/>
    </source>
</evidence>
<comment type="caution">
    <text evidence="4">The sequence shown here is derived from an EMBL/GenBank/DDBJ whole genome shotgun (WGS) entry which is preliminary data.</text>
</comment>
<dbReference type="InterPro" id="IPR051412">
    <property type="entry name" value="Formin_Homology_Diaphanous_sf"/>
</dbReference>
<feature type="region of interest" description="Disordered" evidence="1">
    <location>
        <begin position="720"/>
        <end position="892"/>
    </location>
</feature>
<evidence type="ECO:0000256" key="1">
    <source>
        <dbReference type="SAM" id="MobiDB-lite"/>
    </source>
</evidence>
<dbReference type="SUPFAM" id="SSF48371">
    <property type="entry name" value="ARM repeat"/>
    <property type="match status" value="1"/>
</dbReference>
<dbReference type="RefSeq" id="XP_044565634.1">
    <property type="nucleotide sequence ID" value="XM_044703258.1"/>
</dbReference>
<dbReference type="GO" id="GO:0031267">
    <property type="term" value="F:small GTPase binding"/>
    <property type="evidence" value="ECO:0007669"/>
    <property type="project" value="InterPro"/>
</dbReference>
<dbReference type="PROSITE" id="PS51444">
    <property type="entry name" value="FH2"/>
    <property type="match status" value="1"/>
</dbReference>